<keyword evidence="2" id="KW-1185">Reference proteome</keyword>
<comment type="caution">
    <text evidence="1">The sequence shown here is derived from an EMBL/GenBank/DDBJ whole genome shotgun (WGS) entry which is preliminary data.</text>
</comment>
<reference evidence="1 2" key="1">
    <citation type="submission" date="2022-05" db="EMBL/GenBank/DDBJ databases">
        <authorList>
            <consortium name="Genoscope - CEA"/>
            <person name="William W."/>
        </authorList>
    </citation>
    <scope>NUCLEOTIDE SEQUENCE [LARGE SCALE GENOMIC DNA]</scope>
</reference>
<protein>
    <submittedName>
        <fullName evidence="1">Uncharacterized protein</fullName>
    </submittedName>
</protein>
<dbReference type="EMBL" id="CALNXK010000004">
    <property type="protein sequence ID" value="CAH3036282.1"/>
    <property type="molecule type" value="Genomic_DNA"/>
</dbReference>
<evidence type="ECO:0000313" key="1">
    <source>
        <dbReference type="EMBL" id="CAH3036282.1"/>
    </source>
</evidence>
<accession>A0ABN8MUM2</accession>
<dbReference type="Proteomes" id="UP001159405">
    <property type="component" value="Unassembled WGS sequence"/>
</dbReference>
<sequence length="169" mass="19100">MYIVVFLNSEFRKNNPKCAQTIVRRVCCEGHCITLFASTPKGRLFPVLEEPRSQFTSCFGQKPAQLVQDRISKSDAIILLADKPVYEIPRDFQTVKEHCNGDVYSWCWYGVHCALLGGTVNNKRVAIQLRALLEDSANLLVGSILPRPCNFEKMYKVDPMLETGEPCVT</sequence>
<name>A0ABN8MUM2_9CNID</name>
<organism evidence="1 2">
    <name type="scientific">Porites lobata</name>
    <dbReference type="NCBI Taxonomy" id="104759"/>
    <lineage>
        <taxon>Eukaryota</taxon>
        <taxon>Metazoa</taxon>
        <taxon>Cnidaria</taxon>
        <taxon>Anthozoa</taxon>
        <taxon>Hexacorallia</taxon>
        <taxon>Scleractinia</taxon>
        <taxon>Fungiina</taxon>
        <taxon>Poritidae</taxon>
        <taxon>Porites</taxon>
    </lineage>
</organism>
<gene>
    <name evidence="1" type="ORF">PLOB_00030884</name>
</gene>
<evidence type="ECO:0000313" key="2">
    <source>
        <dbReference type="Proteomes" id="UP001159405"/>
    </source>
</evidence>
<proteinExistence type="predicted"/>